<accession>A0A0A8Z433</accession>
<evidence type="ECO:0000313" key="1">
    <source>
        <dbReference type="EMBL" id="JAD31530.1"/>
    </source>
</evidence>
<organism evidence="1">
    <name type="scientific">Arundo donax</name>
    <name type="common">Giant reed</name>
    <name type="synonym">Donax arundinaceus</name>
    <dbReference type="NCBI Taxonomy" id="35708"/>
    <lineage>
        <taxon>Eukaryota</taxon>
        <taxon>Viridiplantae</taxon>
        <taxon>Streptophyta</taxon>
        <taxon>Embryophyta</taxon>
        <taxon>Tracheophyta</taxon>
        <taxon>Spermatophyta</taxon>
        <taxon>Magnoliopsida</taxon>
        <taxon>Liliopsida</taxon>
        <taxon>Poales</taxon>
        <taxon>Poaceae</taxon>
        <taxon>PACMAD clade</taxon>
        <taxon>Arundinoideae</taxon>
        <taxon>Arundineae</taxon>
        <taxon>Arundo</taxon>
    </lineage>
</organism>
<name>A0A0A8Z433_ARUDO</name>
<reference evidence="1" key="1">
    <citation type="submission" date="2014-09" db="EMBL/GenBank/DDBJ databases">
        <authorList>
            <person name="Magalhaes I.L.F."/>
            <person name="Oliveira U."/>
            <person name="Santos F.R."/>
            <person name="Vidigal T.H.D.A."/>
            <person name="Brescovit A.D."/>
            <person name="Santos A.J."/>
        </authorList>
    </citation>
    <scope>NUCLEOTIDE SEQUENCE</scope>
    <source>
        <tissue evidence="1">Shoot tissue taken approximately 20 cm above the soil surface</tissue>
    </source>
</reference>
<reference evidence="1" key="2">
    <citation type="journal article" date="2015" name="Data Brief">
        <title>Shoot transcriptome of the giant reed, Arundo donax.</title>
        <authorList>
            <person name="Barrero R.A."/>
            <person name="Guerrero F.D."/>
            <person name="Moolhuijzen P."/>
            <person name="Goolsby J.A."/>
            <person name="Tidwell J."/>
            <person name="Bellgard S.E."/>
            <person name="Bellgard M.I."/>
        </authorList>
    </citation>
    <scope>NUCLEOTIDE SEQUENCE</scope>
    <source>
        <tissue evidence="1">Shoot tissue taken approximately 20 cm above the soil surface</tissue>
    </source>
</reference>
<protein>
    <submittedName>
        <fullName evidence="1">Uncharacterized protein</fullName>
    </submittedName>
</protein>
<proteinExistence type="predicted"/>
<dbReference type="AlphaFoldDB" id="A0A0A8Z433"/>
<dbReference type="EMBL" id="GBRH01266365">
    <property type="protein sequence ID" value="JAD31530.1"/>
    <property type="molecule type" value="Transcribed_RNA"/>
</dbReference>
<sequence length="19" mass="2345">MSASRRAKMCLGIWRFMHY</sequence>